<dbReference type="STRING" id="39480.EUAN_11570"/>
<dbReference type="RefSeq" id="WP_071062589.1">
    <property type="nucleotide sequence ID" value="NZ_MKIE01000003.1"/>
</dbReference>
<evidence type="ECO:0000256" key="5">
    <source>
        <dbReference type="ARBA" id="ARBA00023163"/>
    </source>
</evidence>
<dbReference type="PANTHER" id="PTHR12532">
    <property type="entry name" value="TRANSLATIONAL ACTIVATOR OF CYTOCHROME C OXIDASE 1"/>
    <property type="match status" value="1"/>
</dbReference>
<dbReference type="PANTHER" id="PTHR12532:SF6">
    <property type="entry name" value="TRANSCRIPTIONAL REGULATORY PROTEIN YEBC-RELATED"/>
    <property type="match status" value="1"/>
</dbReference>
<keyword evidence="4 6" id="KW-0238">DNA-binding</keyword>
<dbReference type="GO" id="GO:0003677">
    <property type="term" value="F:DNA binding"/>
    <property type="evidence" value="ECO:0007669"/>
    <property type="project" value="UniProtKB-UniRule"/>
</dbReference>
<dbReference type="Pfam" id="PF20772">
    <property type="entry name" value="TACO1_YebC_N"/>
    <property type="match status" value="1"/>
</dbReference>
<dbReference type="NCBIfam" id="TIGR01033">
    <property type="entry name" value="YebC/PmpR family DNA-binding transcriptional regulator"/>
    <property type="match status" value="1"/>
</dbReference>
<comment type="subcellular location">
    <subcellularLocation>
        <location evidence="6">Cytoplasm</location>
    </subcellularLocation>
</comment>
<organism evidence="9 10">
    <name type="scientific">Andreesenia angusta</name>
    <dbReference type="NCBI Taxonomy" id="39480"/>
    <lineage>
        <taxon>Bacteria</taxon>
        <taxon>Bacillati</taxon>
        <taxon>Bacillota</taxon>
        <taxon>Tissierellia</taxon>
        <taxon>Tissierellales</taxon>
        <taxon>Gottschalkiaceae</taxon>
        <taxon>Andreesenia</taxon>
    </lineage>
</organism>
<protein>
    <recommendedName>
        <fullName evidence="6">Probable transcriptional regulatory protein EUAN_11570</fullName>
    </recommendedName>
</protein>
<comment type="similarity">
    <text evidence="1 6">Belongs to the TACO1 family.</text>
</comment>
<dbReference type="GO" id="GO:0005829">
    <property type="term" value="C:cytosol"/>
    <property type="evidence" value="ECO:0007669"/>
    <property type="project" value="TreeGrafter"/>
</dbReference>
<accession>A0A1S1V7Q0</accession>
<evidence type="ECO:0000256" key="1">
    <source>
        <dbReference type="ARBA" id="ARBA00008724"/>
    </source>
</evidence>
<dbReference type="SUPFAM" id="SSF75625">
    <property type="entry name" value="YebC-like"/>
    <property type="match status" value="1"/>
</dbReference>
<dbReference type="Pfam" id="PF01709">
    <property type="entry name" value="Transcrip_reg"/>
    <property type="match status" value="1"/>
</dbReference>
<evidence type="ECO:0000256" key="6">
    <source>
        <dbReference type="HAMAP-Rule" id="MF_00693"/>
    </source>
</evidence>
<dbReference type="InterPro" id="IPR026564">
    <property type="entry name" value="Transcrip_reg_TACO1-like_dom3"/>
</dbReference>
<evidence type="ECO:0000259" key="8">
    <source>
        <dbReference type="Pfam" id="PF20772"/>
    </source>
</evidence>
<dbReference type="InterPro" id="IPR048300">
    <property type="entry name" value="TACO1_YebC-like_2nd/3rd_dom"/>
</dbReference>
<dbReference type="InterPro" id="IPR017856">
    <property type="entry name" value="Integrase-like_N"/>
</dbReference>
<dbReference type="AlphaFoldDB" id="A0A1S1V7Q0"/>
<dbReference type="HAMAP" id="MF_00693">
    <property type="entry name" value="Transcrip_reg_TACO1"/>
    <property type="match status" value="1"/>
</dbReference>
<reference evidence="9 10" key="1">
    <citation type="submission" date="2016-09" db="EMBL/GenBank/DDBJ databases">
        <title>Genome sequence of Eubacterium angustum.</title>
        <authorList>
            <person name="Poehlein A."/>
            <person name="Daniel R."/>
        </authorList>
    </citation>
    <scope>NUCLEOTIDE SEQUENCE [LARGE SCALE GENOMIC DNA]</scope>
    <source>
        <strain evidence="9 10">DSM 1989</strain>
    </source>
</reference>
<evidence type="ECO:0000256" key="3">
    <source>
        <dbReference type="ARBA" id="ARBA00023015"/>
    </source>
</evidence>
<dbReference type="Proteomes" id="UP000180254">
    <property type="component" value="Unassembled WGS sequence"/>
</dbReference>
<dbReference type="GO" id="GO:0006355">
    <property type="term" value="P:regulation of DNA-templated transcription"/>
    <property type="evidence" value="ECO:0007669"/>
    <property type="project" value="UniProtKB-UniRule"/>
</dbReference>
<name>A0A1S1V7Q0_9FIRM</name>
<evidence type="ECO:0000259" key="7">
    <source>
        <dbReference type="Pfam" id="PF01709"/>
    </source>
</evidence>
<dbReference type="InterPro" id="IPR002876">
    <property type="entry name" value="Transcrip_reg_TACO1-like"/>
</dbReference>
<dbReference type="Gene3D" id="1.10.10.200">
    <property type="match status" value="1"/>
</dbReference>
<dbReference type="NCBIfam" id="NF001030">
    <property type="entry name" value="PRK00110.1"/>
    <property type="match status" value="1"/>
</dbReference>
<keyword evidence="10" id="KW-1185">Reference proteome</keyword>
<dbReference type="InterPro" id="IPR029072">
    <property type="entry name" value="YebC-like"/>
</dbReference>
<dbReference type="EMBL" id="MKIE01000003">
    <property type="protein sequence ID" value="OHW62592.1"/>
    <property type="molecule type" value="Genomic_DNA"/>
</dbReference>
<evidence type="ECO:0000256" key="2">
    <source>
        <dbReference type="ARBA" id="ARBA00022490"/>
    </source>
</evidence>
<feature type="domain" description="TACO1/YebC-like N-terminal" evidence="8">
    <location>
        <begin position="5"/>
        <end position="75"/>
    </location>
</feature>
<keyword evidence="2 6" id="KW-0963">Cytoplasm</keyword>
<gene>
    <name evidence="9" type="ORF">EUAN_11570</name>
</gene>
<evidence type="ECO:0000256" key="4">
    <source>
        <dbReference type="ARBA" id="ARBA00023125"/>
    </source>
</evidence>
<sequence>MAGHSKWANIKHRKGKADAQRGKMFTKLSRYITVAAREGGADLEYNSALKSAVEKAKAENMPNDNIDRAIKKGIGDLDGANYEEVQYEGYGPSGVAVLVECLTDNRNRTASDVRHAFDKFGGNLGATGCVGWMFDRRGLITIAKSDSVSEEELTLQAIDAGAEDFSAEEEVYEIVTAVEDFNTVKEALSAEGYELASADLVYLPQNTTALESQDDIKNMVKMIDALEDSDDVQNVYHNWEIPEDFEI</sequence>
<keyword evidence="3 6" id="KW-0805">Transcription regulation</keyword>
<feature type="domain" description="TACO1/YebC-like second and third" evidence="7">
    <location>
        <begin position="82"/>
        <end position="239"/>
    </location>
</feature>
<comment type="caution">
    <text evidence="9">The sequence shown here is derived from an EMBL/GenBank/DDBJ whole genome shotgun (WGS) entry which is preliminary data.</text>
</comment>
<evidence type="ECO:0000313" key="9">
    <source>
        <dbReference type="EMBL" id="OHW62592.1"/>
    </source>
</evidence>
<dbReference type="NCBIfam" id="NF009044">
    <property type="entry name" value="PRK12378.1"/>
    <property type="match status" value="1"/>
</dbReference>
<keyword evidence="5 6" id="KW-0804">Transcription</keyword>
<dbReference type="Gene3D" id="3.30.70.980">
    <property type="match status" value="2"/>
</dbReference>
<proteinExistence type="inferred from homology"/>
<dbReference type="FunFam" id="1.10.10.200:FF:000002">
    <property type="entry name" value="Probable transcriptional regulatory protein CLM62_37755"/>
    <property type="match status" value="1"/>
</dbReference>
<dbReference type="InterPro" id="IPR049083">
    <property type="entry name" value="TACO1_YebC_N"/>
</dbReference>
<dbReference type="OrthoDB" id="9781053at2"/>
<evidence type="ECO:0000313" key="10">
    <source>
        <dbReference type="Proteomes" id="UP000180254"/>
    </source>
</evidence>